<dbReference type="Gene3D" id="3.30.420.10">
    <property type="entry name" value="Ribonuclease H-like superfamily/Ribonuclease H"/>
    <property type="match status" value="1"/>
</dbReference>
<sequence>MMQRLLKGEGFASGRRHVATLMKWMGSKALYRRPNTSKPAPAHKFYPYLLRKLAVTRLKQVWAMDITYIPMRRRFVYLAAFVDWFSQRDLAGRLSITLHADSASKRSRRHWRGSQNRRLRTRLKVASFRATTSWQCFRRKTSGF</sequence>
<comment type="caution">
    <text evidence="1">The sequence shown here is derived from an EMBL/GenBank/DDBJ whole genome shotgun (WGS) entry which is preliminary data.</text>
</comment>
<organism evidence="1 2">
    <name type="scientific">Fulvimarina pelagi HTCC2506</name>
    <dbReference type="NCBI Taxonomy" id="314231"/>
    <lineage>
        <taxon>Bacteria</taxon>
        <taxon>Pseudomonadati</taxon>
        <taxon>Pseudomonadota</taxon>
        <taxon>Alphaproteobacteria</taxon>
        <taxon>Hyphomicrobiales</taxon>
        <taxon>Aurantimonadaceae</taxon>
        <taxon>Fulvimarina</taxon>
    </lineage>
</organism>
<dbReference type="SUPFAM" id="SSF53098">
    <property type="entry name" value="Ribonuclease H-like"/>
    <property type="match status" value="1"/>
</dbReference>
<dbReference type="EMBL" id="AATP01000002">
    <property type="protein sequence ID" value="EAU41941.1"/>
    <property type="molecule type" value="Genomic_DNA"/>
</dbReference>
<dbReference type="Proteomes" id="UP000004310">
    <property type="component" value="Unassembled WGS sequence"/>
</dbReference>
<name>Q0G390_9HYPH</name>
<dbReference type="InterPro" id="IPR012337">
    <property type="entry name" value="RNaseH-like_sf"/>
</dbReference>
<reference evidence="1 2" key="1">
    <citation type="journal article" date="2010" name="J. Bacteriol.">
        <title>Genome sequence of Fulvimarina pelagi HTCC2506T, a Mn(II)-oxidizing alphaproteobacterium possessing an aerobic anoxygenic photosynthetic gene cluster and Xanthorhodopsin.</title>
        <authorList>
            <person name="Kang I."/>
            <person name="Oh H.M."/>
            <person name="Lim S.I."/>
            <person name="Ferriera S."/>
            <person name="Giovannoni S.J."/>
            <person name="Cho J.C."/>
        </authorList>
    </citation>
    <scope>NUCLEOTIDE SEQUENCE [LARGE SCALE GENOMIC DNA]</scope>
    <source>
        <strain evidence="1 2">HTCC2506</strain>
    </source>
</reference>
<dbReference type="eggNOG" id="COG2801">
    <property type="taxonomic scope" value="Bacteria"/>
</dbReference>
<evidence type="ECO:0000313" key="1">
    <source>
        <dbReference type="EMBL" id="EAU41941.1"/>
    </source>
</evidence>
<dbReference type="HOGENOM" id="CLU_1793673_0_0_5"/>
<keyword evidence="2" id="KW-1185">Reference proteome</keyword>
<accession>Q0G390</accession>
<dbReference type="PANTHER" id="PTHR46889">
    <property type="entry name" value="TRANSPOSASE INSF FOR INSERTION SEQUENCE IS3B-RELATED"/>
    <property type="match status" value="1"/>
</dbReference>
<dbReference type="GO" id="GO:0003676">
    <property type="term" value="F:nucleic acid binding"/>
    <property type="evidence" value="ECO:0007669"/>
    <property type="project" value="InterPro"/>
</dbReference>
<proteinExistence type="predicted"/>
<evidence type="ECO:0000313" key="2">
    <source>
        <dbReference type="Proteomes" id="UP000004310"/>
    </source>
</evidence>
<dbReference type="AlphaFoldDB" id="Q0G390"/>
<gene>
    <name evidence="1" type="ORF">FP2506_15949</name>
</gene>
<dbReference type="InterPro" id="IPR050900">
    <property type="entry name" value="Transposase_IS3/IS150/IS904"/>
</dbReference>
<dbReference type="InterPro" id="IPR036397">
    <property type="entry name" value="RNaseH_sf"/>
</dbReference>
<protein>
    <submittedName>
        <fullName evidence="1">Putative transposase protein</fullName>
    </submittedName>
</protein>